<gene>
    <name evidence="7" type="ORF">JQV55_07625</name>
</gene>
<dbReference type="InterPro" id="IPR051788">
    <property type="entry name" value="MFS_Transporter"/>
</dbReference>
<feature type="transmembrane region" description="Helical" evidence="5">
    <location>
        <begin position="355"/>
        <end position="376"/>
    </location>
</feature>
<dbReference type="Proteomes" id="UP000732193">
    <property type="component" value="Unassembled WGS sequence"/>
</dbReference>
<comment type="subcellular location">
    <subcellularLocation>
        <location evidence="1">Membrane</location>
        <topology evidence="1">Multi-pass membrane protein</topology>
    </subcellularLocation>
</comment>
<name>A0AAE2VXW0_9RHOB</name>
<sequence length="380" mass="38241">MSLKHDFYLSRKPLAGFMAIGAAWATYFAQMPVIKAQVGATDGQYGVALLMAAFGAIAAMWLAPACRRVAGGYAVPLGIAFIAVGMLAAGASTTLVALTAAMMLASTGSGVVDVLVNARVSEIEETSGRALMNLNHALYAFAYAAGALATGAMRQAGFGPSVVFAVLLAILLLLAWGASDTALTAEPEGQGDTGTAPLTVVLLAGGIVLMAFLTEASTEGWSALHLERTLGGGPGQGALGPAALGLMMGVGRLGGHALAGRVRDTTLMMIATLVSAGGVAMAGLAPTVMMALAGFAIAGLGISVVVPLVMALVGRVVPHAQRLIAISRVSVIGYGAFFFGPPLMGLVAEGFGLRIAFITVAALLAMTAIMLIPALARRAG</sequence>
<keyword evidence="2 5" id="KW-0812">Transmembrane</keyword>
<feature type="transmembrane region" description="Helical" evidence="5">
    <location>
        <begin position="325"/>
        <end position="343"/>
    </location>
</feature>
<dbReference type="GO" id="GO:0016020">
    <property type="term" value="C:membrane"/>
    <property type="evidence" value="ECO:0007669"/>
    <property type="project" value="UniProtKB-SubCell"/>
</dbReference>
<feature type="transmembrane region" description="Helical" evidence="5">
    <location>
        <begin position="162"/>
        <end position="183"/>
    </location>
</feature>
<comment type="caution">
    <text evidence="7">The sequence shown here is derived from an EMBL/GenBank/DDBJ whole genome shotgun (WGS) entry which is preliminary data.</text>
</comment>
<feature type="transmembrane region" description="Helical" evidence="5">
    <location>
        <begin position="12"/>
        <end position="33"/>
    </location>
</feature>
<dbReference type="EMBL" id="JAFBRM010000001">
    <property type="protein sequence ID" value="MBM1713424.1"/>
    <property type="molecule type" value="Genomic_DNA"/>
</dbReference>
<protein>
    <submittedName>
        <fullName evidence="7">MFS transporter</fullName>
    </submittedName>
</protein>
<dbReference type="Gene3D" id="1.20.1250.20">
    <property type="entry name" value="MFS general substrate transporter like domains"/>
    <property type="match status" value="2"/>
</dbReference>
<feature type="transmembrane region" description="Helical" evidence="5">
    <location>
        <begin position="70"/>
        <end position="89"/>
    </location>
</feature>
<dbReference type="InterPro" id="IPR011701">
    <property type="entry name" value="MFS"/>
</dbReference>
<evidence type="ECO:0000256" key="2">
    <source>
        <dbReference type="ARBA" id="ARBA00022692"/>
    </source>
</evidence>
<proteinExistence type="predicted"/>
<organism evidence="7 8">
    <name type="scientific">Sulfitobacter geojensis</name>
    <dbReference type="NCBI Taxonomy" id="1342299"/>
    <lineage>
        <taxon>Bacteria</taxon>
        <taxon>Pseudomonadati</taxon>
        <taxon>Pseudomonadota</taxon>
        <taxon>Alphaproteobacteria</taxon>
        <taxon>Rhodobacterales</taxon>
        <taxon>Roseobacteraceae</taxon>
        <taxon>Sulfitobacter</taxon>
    </lineage>
</organism>
<feature type="transmembrane region" description="Helical" evidence="5">
    <location>
        <begin position="137"/>
        <end position="156"/>
    </location>
</feature>
<keyword evidence="4 5" id="KW-0472">Membrane</keyword>
<evidence type="ECO:0000259" key="6">
    <source>
        <dbReference type="PROSITE" id="PS50850"/>
    </source>
</evidence>
<feature type="transmembrane region" description="Helical" evidence="5">
    <location>
        <begin position="291"/>
        <end position="313"/>
    </location>
</feature>
<evidence type="ECO:0000256" key="3">
    <source>
        <dbReference type="ARBA" id="ARBA00022989"/>
    </source>
</evidence>
<evidence type="ECO:0000313" key="8">
    <source>
        <dbReference type="Proteomes" id="UP000732193"/>
    </source>
</evidence>
<reference evidence="7 8" key="1">
    <citation type="submission" date="2021-01" db="EMBL/GenBank/DDBJ databases">
        <title>Diatom-associated Roseobacters Show Island Model of Population Structure.</title>
        <authorList>
            <person name="Qu L."/>
            <person name="Feng X."/>
            <person name="Chen Y."/>
            <person name="Li L."/>
            <person name="Wang X."/>
            <person name="Hu Z."/>
            <person name="Wang H."/>
            <person name="Luo H."/>
        </authorList>
    </citation>
    <scope>NUCLEOTIDE SEQUENCE [LARGE SCALE GENOMIC DNA]</scope>
    <source>
        <strain evidence="7 8">TR60-84</strain>
    </source>
</reference>
<accession>A0AAE2VXW0</accession>
<feature type="domain" description="Major facilitator superfamily (MFS) profile" evidence="6">
    <location>
        <begin position="199"/>
        <end position="380"/>
    </location>
</feature>
<keyword evidence="8" id="KW-1185">Reference proteome</keyword>
<evidence type="ECO:0000313" key="7">
    <source>
        <dbReference type="EMBL" id="MBM1713424.1"/>
    </source>
</evidence>
<dbReference type="AlphaFoldDB" id="A0AAE2VXW0"/>
<dbReference type="GO" id="GO:0022857">
    <property type="term" value="F:transmembrane transporter activity"/>
    <property type="evidence" value="ECO:0007669"/>
    <property type="project" value="InterPro"/>
</dbReference>
<evidence type="ECO:0000256" key="4">
    <source>
        <dbReference type="ARBA" id="ARBA00023136"/>
    </source>
</evidence>
<feature type="transmembrane region" description="Helical" evidence="5">
    <location>
        <begin position="266"/>
        <end position="285"/>
    </location>
</feature>
<keyword evidence="3 5" id="KW-1133">Transmembrane helix</keyword>
<dbReference type="PANTHER" id="PTHR23514">
    <property type="entry name" value="BYPASS OF STOP CODON PROTEIN 6"/>
    <property type="match status" value="1"/>
</dbReference>
<evidence type="ECO:0000256" key="5">
    <source>
        <dbReference type="SAM" id="Phobius"/>
    </source>
</evidence>
<feature type="transmembrane region" description="Helical" evidence="5">
    <location>
        <begin position="195"/>
        <end position="214"/>
    </location>
</feature>
<feature type="transmembrane region" description="Helical" evidence="5">
    <location>
        <begin position="234"/>
        <end position="254"/>
    </location>
</feature>
<dbReference type="Pfam" id="PF07690">
    <property type="entry name" value="MFS_1"/>
    <property type="match status" value="1"/>
</dbReference>
<dbReference type="SUPFAM" id="SSF103473">
    <property type="entry name" value="MFS general substrate transporter"/>
    <property type="match status" value="1"/>
</dbReference>
<evidence type="ECO:0000256" key="1">
    <source>
        <dbReference type="ARBA" id="ARBA00004141"/>
    </source>
</evidence>
<dbReference type="InterPro" id="IPR020846">
    <property type="entry name" value="MFS_dom"/>
</dbReference>
<feature type="transmembrane region" description="Helical" evidence="5">
    <location>
        <begin position="95"/>
        <end position="116"/>
    </location>
</feature>
<feature type="transmembrane region" description="Helical" evidence="5">
    <location>
        <begin position="45"/>
        <end position="63"/>
    </location>
</feature>
<dbReference type="PANTHER" id="PTHR23514:SF13">
    <property type="entry name" value="INNER MEMBRANE PROTEIN YBJJ"/>
    <property type="match status" value="1"/>
</dbReference>
<dbReference type="InterPro" id="IPR036259">
    <property type="entry name" value="MFS_trans_sf"/>
</dbReference>
<dbReference type="PROSITE" id="PS50850">
    <property type="entry name" value="MFS"/>
    <property type="match status" value="1"/>
</dbReference>
<dbReference type="RefSeq" id="WP_203241763.1">
    <property type="nucleotide sequence ID" value="NZ_JAFBRH010000001.1"/>
</dbReference>